<name>A0A5D2L2E0_GOSTO</name>
<keyword evidence="1" id="KW-0812">Transmembrane</keyword>
<protein>
    <recommendedName>
        <fullName evidence="4">Hydroxyproline-rich glycoprotein family protein</fullName>
    </recommendedName>
</protein>
<gene>
    <name evidence="2" type="ORF">ES332_D05G238100v1</name>
</gene>
<evidence type="ECO:0000313" key="2">
    <source>
        <dbReference type="EMBL" id="TYH72193.1"/>
    </source>
</evidence>
<reference evidence="2 3" key="1">
    <citation type="submission" date="2019-07" db="EMBL/GenBank/DDBJ databases">
        <title>WGS assembly of Gossypium tomentosum.</title>
        <authorList>
            <person name="Chen Z.J."/>
            <person name="Sreedasyam A."/>
            <person name="Ando A."/>
            <person name="Song Q."/>
            <person name="De L."/>
            <person name="Hulse-Kemp A."/>
            <person name="Ding M."/>
            <person name="Ye W."/>
            <person name="Kirkbride R."/>
            <person name="Jenkins J."/>
            <person name="Plott C."/>
            <person name="Lovell J."/>
            <person name="Lin Y.-M."/>
            <person name="Vaughn R."/>
            <person name="Liu B."/>
            <person name="Li W."/>
            <person name="Simpson S."/>
            <person name="Scheffler B."/>
            <person name="Saski C."/>
            <person name="Grover C."/>
            <person name="Hu G."/>
            <person name="Conover J."/>
            <person name="Carlson J."/>
            <person name="Shu S."/>
            <person name="Boston L."/>
            <person name="Williams M."/>
            <person name="Peterson D."/>
            <person name="Mcgee K."/>
            <person name="Jones D."/>
            <person name="Wendel J."/>
            <person name="Stelly D."/>
            <person name="Grimwood J."/>
            <person name="Schmutz J."/>
        </authorList>
    </citation>
    <scope>NUCLEOTIDE SEQUENCE [LARGE SCALE GENOMIC DNA]</scope>
    <source>
        <strain evidence="2">7179.01</strain>
    </source>
</reference>
<keyword evidence="1" id="KW-1133">Transmembrane helix</keyword>
<organism evidence="2 3">
    <name type="scientific">Gossypium tomentosum</name>
    <name type="common">Hawaiian cotton</name>
    <name type="synonym">Gossypium sandvicense</name>
    <dbReference type="NCBI Taxonomy" id="34277"/>
    <lineage>
        <taxon>Eukaryota</taxon>
        <taxon>Viridiplantae</taxon>
        <taxon>Streptophyta</taxon>
        <taxon>Embryophyta</taxon>
        <taxon>Tracheophyta</taxon>
        <taxon>Spermatophyta</taxon>
        <taxon>Magnoliopsida</taxon>
        <taxon>eudicotyledons</taxon>
        <taxon>Gunneridae</taxon>
        <taxon>Pentapetalae</taxon>
        <taxon>rosids</taxon>
        <taxon>malvids</taxon>
        <taxon>Malvales</taxon>
        <taxon>Malvaceae</taxon>
        <taxon>Malvoideae</taxon>
        <taxon>Gossypium</taxon>
    </lineage>
</organism>
<dbReference type="EMBL" id="CM017627">
    <property type="protein sequence ID" value="TYH72193.1"/>
    <property type="molecule type" value="Genomic_DNA"/>
</dbReference>
<feature type="transmembrane region" description="Helical" evidence="1">
    <location>
        <begin position="20"/>
        <end position="42"/>
    </location>
</feature>
<dbReference type="InterPro" id="IPR037699">
    <property type="entry name" value="At5g65660-like"/>
</dbReference>
<accession>A0A5D2L2E0</accession>
<keyword evidence="1" id="KW-0472">Membrane</keyword>
<keyword evidence="3" id="KW-1185">Reference proteome</keyword>
<dbReference type="PANTHER" id="PTHR34291">
    <property type="entry name" value="HYDROXYPROLINE-RICH GLYCOPROTEIN FAMILY PROTEIN"/>
    <property type="match status" value="1"/>
</dbReference>
<dbReference type="Proteomes" id="UP000322667">
    <property type="component" value="Chromosome D05"/>
</dbReference>
<evidence type="ECO:0000313" key="3">
    <source>
        <dbReference type="Proteomes" id="UP000322667"/>
    </source>
</evidence>
<proteinExistence type="predicted"/>
<evidence type="ECO:0000256" key="1">
    <source>
        <dbReference type="SAM" id="Phobius"/>
    </source>
</evidence>
<dbReference type="AlphaFoldDB" id="A0A5D2L2E0"/>
<dbReference type="PANTHER" id="PTHR34291:SF7">
    <property type="entry name" value="PROTEIN, PUTATIVE-RELATED"/>
    <property type="match status" value="1"/>
</dbReference>
<evidence type="ECO:0008006" key="4">
    <source>
        <dbReference type="Google" id="ProtNLM"/>
    </source>
</evidence>
<sequence length="156" mass="17229">MMKNEEMLSSTRPLTIGFPLGFAFLLILLFCISGFVIGCVNWDKLRALILQSSGHDHDDNDDTRPDVNHAPVVGPAPLLKAARPKIVGQSLPVLMPGDEVPRFVAMACPCEPPTIEKIKDTVQKSPPLPWSSTEGDDWGFLQSQWLLVLLFFELSS</sequence>